<dbReference type="GO" id="GO:0032267">
    <property type="term" value="F:tRNA(Ile)-lysidine synthase activity"/>
    <property type="evidence" value="ECO:0007669"/>
    <property type="project" value="UniProtKB-EC"/>
</dbReference>
<dbReference type="InterPro" id="IPR011063">
    <property type="entry name" value="TilS/TtcA_N"/>
</dbReference>
<accession>A0A7X0INE8</accession>
<gene>
    <name evidence="6" type="primary">tilS</name>
    <name evidence="8" type="ORF">GGD46_001210</name>
</gene>
<comment type="caution">
    <text evidence="8">The sequence shown here is derived from an EMBL/GenBank/DDBJ whole genome shotgun (WGS) entry which is preliminary data.</text>
</comment>
<dbReference type="GO" id="GO:0006400">
    <property type="term" value="P:tRNA modification"/>
    <property type="evidence" value="ECO:0007669"/>
    <property type="project" value="UniProtKB-UniRule"/>
</dbReference>
<feature type="binding site" evidence="6">
    <location>
        <begin position="37"/>
        <end position="42"/>
    </location>
    <ligand>
        <name>ATP</name>
        <dbReference type="ChEBI" id="CHEBI:30616"/>
    </ligand>
</feature>
<keyword evidence="3 6" id="KW-0547">Nucleotide-binding</keyword>
<comment type="domain">
    <text evidence="6">The N-terminal region contains the highly conserved SGGXDS motif, predicted to be a P-loop motif involved in ATP binding.</text>
</comment>
<feature type="domain" description="tRNA(Ile)-lysidine/2-thiocytidine synthase N-terminal" evidence="7">
    <location>
        <begin position="31"/>
        <end position="215"/>
    </location>
</feature>
<sequence>MSDVAVTAAATALAPEAAAAEFLRSLVKPAHILVAISGGSDSTGLLIALAEQLNSSLHSKVTLSAVTIDHGLRAGAADEALKVAALCAQRGISHFTRRWDGDKPKSGIMAAAREARYELMADLAGEISADVIVTAHTADDQRETLAMRRARGGKAKDEGGTGIADAMLFDRRIWIVRPFLSCTRADIRAYLEEYGVSWLEDPSNEDTRYERVRTRMHLAVQPPLVLAANIGAKRTALAEKAATWLDEHVTVHAEALCDIRRAAFSADPAVIAYALSYLTAVFGGGAYGPGRKQMERVRDFVNAGIPGRRTVGGVVFDLRREALFLMRESRNIEPLALAPGAAGVWDGRFEVTNQGLAPICVKASGMDGAQVFPPNLPRGAVQRARAAMPLFVSNDAGVAPIVAVAPYLAPFDRFLTRFDLMFADRLSIAFGRQAYRRLPLSVL</sequence>
<dbReference type="Pfam" id="PF01171">
    <property type="entry name" value="ATP_bind_3"/>
    <property type="match status" value="1"/>
</dbReference>
<reference evidence="8 9" key="1">
    <citation type="submission" date="2020-08" db="EMBL/GenBank/DDBJ databases">
        <title>Genomic Encyclopedia of Type Strains, Phase IV (KMG-V): Genome sequencing to study the core and pangenomes of soil and plant-associated prokaryotes.</title>
        <authorList>
            <person name="Whitman W."/>
        </authorList>
    </citation>
    <scope>NUCLEOTIDE SEQUENCE [LARGE SCALE GENOMIC DNA]</scope>
    <source>
        <strain evidence="8 9">SEMIA 4060</strain>
    </source>
</reference>
<comment type="function">
    <text evidence="6">Ligates lysine onto the cytidine present at position 34 of the AUA codon-specific tRNA(Ile) that contains the anticodon CAU, in an ATP-dependent manner. Cytidine is converted to lysidine, thus changing the amino acid specificity of the tRNA from methionine to isoleucine.</text>
</comment>
<dbReference type="EMBL" id="JACHBG010000002">
    <property type="protein sequence ID" value="MBB6483944.1"/>
    <property type="molecule type" value="Genomic_DNA"/>
</dbReference>
<keyword evidence="4 6" id="KW-0067">ATP-binding</keyword>
<dbReference type="CDD" id="cd01992">
    <property type="entry name" value="TilS_N"/>
    <property type="match status" value="1"/>
</dbReference>
<comment type="subcellular location">
    <subcellularLocation>
        <location evidence="6">Cytoplasm</location>
    </subcellularLocation>
</comment>
<dbReference type="RefSeq" id="WP_184702744.1">
    <property type="nucleotide sequence ID" value="NZ_JACHBG010000002.1"/>
</dbReference>
<dbReference type="AlphaFoldDB" id="A0A7X0INE8"/>
<name>A0A7X0INE8_9HYPH</name>
<evidence type="ECO:0000256" key="2">
    <source>
        <dbReference type="ARBA" id="ARBA00022694"/>
    </source>
</evidence>
<dbReference type="PANTHER" id="PTHR43033">
    <property type="entry name" value="TRNA(ILE)-LYSIDINE SYNTHASE-RELATED"/>
    <property type="match status" value="1"/>
</dbReference>
<dbReference type="PANTHER" id="PTHR43033:SF1">
    <property type="entry name" value="TRNA(ILE)-LYSIDINE SYNTHASE-RELATED"/>
    <property type="match status" value="1"/>
</dbReference>
<evidence type="ECO:0000256" key="4">
    <source>
        <dbReference type="ARBA" id="ARBA00022840"/>
    </source>
</evidence>
<dbReference type="InterPro" id="IPR012795">
    <property type="entry name" value="tRNA_Ile_lys_synt_N"/>
</dbReference>
<comment type="catalytic activity">
    <reaction evidence="5 6">
        <text>cytidine(34) in tRNA(Ile2) + L-lysine + ATP = lysidine(34) in tRNA(Ile2) + AMP + diphosphate + H(+)</text>
        <dbReference type="Rhea" id="RHEA:43744"/>
        <dbReference type="Rhea" id="RHEA-COMP:10625"/>
        <dbReference type="Rhea" id="RHEA-COMP:10670"/>
        <dbReference type="ChEBI" id="CHEBI:15378"/>
        <dbReference type="ChEBI" id="CHEBI:30616"/>
        <dbReference type="ChEBI" id="CHEBI:32551"/>
        <dbReference type="ChEBI" id="CHEBI:33019"/>
        <dbReference type="ChEBI" id="CHEBI:82748"/>
        <dbReference type="ChEBI" id="CHEBI:83665"/>
        <dbReference type="ChEBI" id="CHEBI:456215"/>
        <dbReference type="EC" id="6.3.4.19"/>
    </reaction>
</comment>
<dbReference type="GO" id="GO:0005737">
    <property type="term" value="C:cytoplasm"/>
    <property type="evidence" value="ECO:0007669"/>
    <property type="project" value="UniProtKB-SubCell"/>
</dbReference>
<dbReference type="SUPFAM" id="SSF52402">
    <property type="entry name" value="Adenine nucleotide alpha hydrolases-like"/>
    <property type="match status" value="1"/>
</dbReference>
<keyword evidence="1 6" id="KW-0436">Ligase</keyword>
<evidence type="ECO:0000256" key="3">
    <source>
        <dbReference type="ARBA" id="ARBA00022741"/>
    </source>
</evidence>
<organism evidence="8 9">
    <name type="scientific">Rhizobium lusitanum</name>
    <dbReference type="NCBI Taxonomy" id="293958"/>
    <lineage>
        <taxon>Bacteria</taxon>
        <taxon>Pseudomonadati</taxon>
        <taxon>Pseudomonadota</taxon>
        <taxon>Alphaproteobacteria</taxon>
        <taxon>Hyphomicrobiales</taxon>
        <taxon>Rhizobiaceae</taxon>
        <taxon>Rhizobium/Agrobacterium group</taxon>
        <taxon>Rhizobium</taxon>
    </lineage>
</organism>
<comment type="similarity">
    <text evidence="6">Belongs to the tRNA(Ile)-lysidine synthase family.</text>
</comment>
<dbReference type="GO" id="GO:0005524">
    <property type="term" value="F:ATP binding"/>
    <property type="evidence" value="ECO:0007669"/>
    <property type="project" value="UniProtKB-UniRule"/>
</dbReference>
<protein>
    <recommendedName>
        <fullName evidence="6">tRNA(Ile)-lysidine synthase</fullName>
        <ecNumber evidence="6">6.3.4.19</ecNumber>
    </recommendedName>
    <alternativeName>
        <fullName evidence="6">tRNA(Ile)-2-lysyl-cytidine synthase</fullName>
    </alternativeName>
    <alternativeName>
        <fullName evidence="6">tRNA(Ile)-lysidine synthetase</fullName>
    </alternativeName>
</protein>
<dbReference type="Proteomes" id="UP000565576">
    <property type="component" value="Unassembled WGS sequence"/>
</dbReference>
<evidence type="ECO:0000256" key="6">
    <source>
        <dbReference type="HAMAP-Rule" id="MF_01161"/>
    </source>
</evidence>
<evidence type="ECO:0000313" key="9">
    <source>
        <dbReference type="Proteomes" id="UP000565576"/>
    </source>
</evidence>
<dbReference type="Gene3D" id="3.40.50.620">
    <property type="entry name" value="HUPs"/>
    <property type="match status" value="1"/>
</dbReference>
<dbReference type="HAMAP" id="MF_01161">
    <property type="entry name" value="tRNA_Ile_lys_synt"/>
    <property type="match status" value="1"/>
</dbReference>
<evidence type="ECO:0000259" key="7">
    <source>
        <dbReference type="Pfam" id="PF01171"/>
    </source>
</evidence>
<dbReference type="NCBIfam" id="TIGR02432">
    <property type="entry name" value="lysidine_TilS_N"/>
    <property type="match status" value="1"/>
</dbReference>
<keyword evidence="6" id="KW-0963">Cytoplasm</keyword>
<keyword evidence="2 6" id="KW-0819">tRNA processing</keyword>
<evidence type="ECO:0000313" key="8">
    <source>
        <dbReference type="EMBL" id="MBB6483944.1"/>
    </source>
</evidence>
<dbReference type="InterPro" id="IPR014729">
    <property type="entry name" value="Rossmann-like_a/b/a_fold"/>
</dbReference>
<evidence type="ECO:0000256" key="5">
    <source>
        <dbReference type="ARBA" id="ARBA00048539"/>
    </source>
</evidence>
<proteinExistence type="inferred from homology"/>
<dbReference type="InterPro" id="IPR012094">
    <property type="entry name" value="tRNA_Ile_lys_synt"/>
</dbReference>
<dbReference type="EC" id="6.3.4.19" evidence="6"/>
<evidence type="ECO:0000256" key="1">
    <source>
        <dbReference type="ARBA" id="ARBA00022598"/>
    </source>
</evidence>